<protein>
    <submittedName>
        <fullName evidence="1">Uncharacterized protein</fullName>
    </submittedName>
</protein>
<name>A0A9P6Y604_RHIOR</name>
<evidence type="ECO:0000313" key="2">
    <source>
        <dbReference type="Proteomes" id="UP000717996"/>
    </source>
</evidence>
<organism evidence="1 2">
    <name type="scientific">Rhizopus oryzae</name>
    <name type="common">Mucormycosis agent</name>
    <name type="synonym">Rhizopus arrhizus var. delemar</name>
    <dbReference type="NCBI Taxonomy" id="64495"/>
    <lineage>
        <taxon>Eukaryota</taxon>
        <taxon>Fungi</taxon>
        <taxon>Fungi incertae sedis</taxon>
        <taxon>Mucoromycota</taxon>
        <taxon>Mucoromycotina</taxon>
        <taxon>Mucoromycetes</taxon>
        <taxon>Mucorales</taxon>
        <taxon>Mucorineae</taxon>
        <taxon>Rhizopodaceae</taxon>
        <taxon>Rhizopus</taxon>
    </lineage>
</organism>
<dbReference type="EMBL" id="JAANIT010001480">
    <property type="protein sequence ID" value="KAG1540091.1"/>
    <property type="molecule type" value="Genomic_DNA"/>
</dbReference>
<proteinExistence type="predicted"/>
<dbReference type="OrthoDB" id="2203711at2759"/>
<comment type="caution">
    <text evidence="1">The sequence shown here is derived from an EMBL/GenBank/DDBJ whole genome shotgun (WGS) entry which is preliminary data.</text>
</comment>
<accession>A0A9P6Y604</accession>
<gene>
    <name evidence="1" type="ORF">G6F51_008732</name>
</gene>
<dbReference type="Proteomes" id="UP000717996">
    <property type="component" value="Unassembled WGS sequence"/>
</dbReference>
<reference evidence="1" key="1">
    <citation type="journal article" date="2020" name="Microb. Genom.">
        <title>Genetic diversity of clinical and environmental Mucorales isolates obtained from an investigation of mucormycosis cases among solid organ transplant recipients.</title>
        <authorList>
            <person name="Nguyen M.H."/>
            <person name="Kaul D."/>
            <person name="Muto C."/>
            <person name="Cheng S.J."/>
            <person name="Richter R.A."/>
            <person name="Bruno V.M."/>
            <person name="Liu G."/>
            <person name="Beyhan S."/>
            <person name="Sundermann A.J."/>
            <person name="Mounaud S."/>
            <person name="Pasculle A.W."/>
            <person name="Nierman W.C."/>
            <person name="Driscoll E."/>
            <person name="Cumbie R."/>
            <person name="Clancy C.J."/>
            <person name="Dupont C.L."/>
        </authorList>
    </citation>
    <scope>NUCLEOTIDE SEQUENCE</scope>
    <source>
        <strain evidence="1">GL16</strain>
    </source>
</reference>
<evidence type="ECO:0000313" key="1">
    <source>
        <dbReference type="EMBL" id="KAG1540091.1"/>
    </source>
</evidence>
<sequence length="172" mass="20259">MIINYVDSEVEFLNPHWSDHTLLQVICKVDFADDTGPGLWHANPIYTSNKEYRQQLAFKLTRLYDQEIANSILPPQDLWNLIKLKVKQFTKRFGGHHVDWRKQQILALQRKRQRLLRSSFPPALLGTHLPRVEQQIQVLQQEVTSIAILKAERTWWERGEMDVGYLKRSATI</sequence>
<dbReference type="AlphaFoldDB" id="A0A9P6Y604"/>